<dbReference type="AlphaFoldDB" id="A0A7X5XYV0"/>
<evidence type="ECO:0000313" key="1">
    <source>
        <dbReference type="EMBL" id="NJB97510.1"/>
    </source>
</evidence>
<comment type="caution">
    <text evidence="1">The sequence shown here is derived from an EMBL/GenBank/DDBJ whole genome shotgun (WGS) entry which is preliminary data.</text>
</comment>
<proteinExistence type="predicted"/>
<keyword evidence="2" id="KW-1185">Reference proteome</keyword>
<gene>
    <name evidence="1" type="ORF">GGR89_001822</name>
</gene>
<evidence type="ECO:0000313" key="2">
    <source>
        <dbReference type="Proteomes" id="UP000531251"/>
    </source>
</evidence>
<dbReference type="Proteomes" id="UP000531251">
    <property type="component" value="Unassembled WGS sequence"/>
</dbReference>
<protein>
    <submittedName>
        <fullName evidence="1">Uncharacterized protein</fullName>
    </submittedName>
</protein>
<organism evidence="1 2">
    <name type="scientific">Sphingomonas trueperi</name>
    <dbReference type="NCBI Taxonomy" id="53317"/>
    <lineage>
        <taxon>Bacteria</taxon>
        <taxon>Pseudomonadati</taxon>
        <taxon>Pseudomonadota</taxon>
        <taxon>Alphaproteobacteria</taxon>
        <taxon>Sphingomonadales</taxon>
        <taxon>Sphingomonadaceae</taxon>
        <taxon>Sphingomonas</taxon>
    </lineage>
</organism>
<dbReference type="RefSeq" id="WP_164542701.1">
    <property type="nucleotide sequence ID" value="NZ_BAAADY010000010.1"/>
</dbReference>
<sequence length="154" mass="16910">MPILGSMQPEDDDPFDFAPVATSPRVDGWSAERQRAFIAELASHGGVAAAARAVGMTPQSARRLRTRPDAAGFVRAWDAAVDQGRLMALDLAMEIAREGRLVPITRRGKIIGHRRRFDSRLLFAACYGEPMQRYEREARAALEPAPPASRPGSR</sequence>
<dbReference type="EMBL" id="JAATJB010000004">
    <property type="protein sequence ID" value="NJB97510.1"/>
    <property type="molecule type" value="Genomic_DNA"/>
</dbReference>
<name>A0A7X5XYV0_9SPHN</name>
<accession>A0A7X5XYV0</accession>
<reference evidence="1 2" key="1">
    <citation type="submission" date="2020-03" db="EMBL/GenBank/DDBJ databases">
        <title>Genomic Encyclopedia of Type Strains, Phase IV (KMG-IV): sequencing the most valuable type-strain genomes for metagenomic binning, comparative biology and taxonomic classification.</title>
        <authorList>
            <person name="Goeker M."/>
        </authorList>
    </citation>
    <scope>NUCLEOTIDE SEQUENCE [LARGE SCALE GENOMIC DNA]</scope>
    <source>
        <strain evidence="1 2">DSM 7225</strain>
    </source>
</reference>